<evidence type="ECO:0000256" key="6">
    <source>
        <dbReference type="ARBA" id="ARBA00023014"/>
    </source>
</evidence>
<keyword evidence="3" id="KW-0479">Metal-binding</keyword>
<dbReference type="EC" id="3.6.4.12" evidence="7"/>
<dbReference type="InterPro" id="IPR011604">
    <property type="entry name" value="PDDEXK-like_dom_sf"/>
</dbReference>
<dbReference type="GO" id="GO:0004519">
    <property type="term" value="F:endonuclease activity"/>
    <property type="evidence" value="ECO:0007669"/>
    <property type="project" value="UniProtKB-KW"/>
</dbReference>
<proteinExistence type="predicted"/>
<reference evidence="7 8" key="1">
    <citation type="submission" date="2024-02" db="EMBL/GenBank/DDBJ databases">
        <title>A draft genome for the cacao thread blight pathogen Marasmius crinis-equi.</title>
        <authorList>
            <person name="Cohen S.P."/>
            <person name="Baruah I.K."/>
            <person name="Amoako-Attah I."/>
            <person name="Bukari Y."/>
            <person name="Meinhardt L.W."/>
            <person name="Bailey B.A."/>
        </authorList>
    </citation>
    <scope>NUCLEOTIDE SEQUENCE [LARGE SCALE GENOMIC DNA]</scope>
    <source>
        <strain evidence="7 8">GH-76</strain>
    </source>
</reference>
<name>A0ABR3F226_9AGAR</name>
<dbReference type="GO" id="GO:0003678">
    <property type="term" value="F:DNA helicase activity"/>
    <property type="evidence" value="ECO:0007669"/>
    <property type="project" value="UniProtKB-EC"/>
</dbReference>
<evidence type="ECO:0000313" key="8">
    <source>
        <dbReference type="Proteomes" id="UP001465976"/>
    </source>
</evidence>
<dbReference type="GO" id="GO:0016787">
    <property type="term" value="F:hydrolase activity"/>
    <property type="evidence" value="ECO:0007669"/>
    <property type="project" value="UniProtKB-KW"/>
</dbReference>
<keyword evidence="5" id="KW-0408">Iron</keyword>
<keyword evidence="6" id="KW-0411">Iron-sulfur</keyword>
<dbReference type="Proteomes" id="UP001465976">
    <property type="component" value="Unassembled WGS sequence"/>
</dbReference>
<keyword evidence="8" id="KW-1185">Reference proteome</keyword>
<accession>A0ABR3F226</accession>
<keyword evidence="2" id="KW-0540">Nuclease</keyword>
<protein>
    <submittedName>
        <fullName evidence="7">DNA replication endonuclease-helicase Dna2</fullName>
        <ecNumber evidence="7">3.6.4.12</ecNumber>
    </submittedName>
</protein>
<evidence type="ECO:0000256" key="4">
    <source>
        <dbReference type="ARBA" id="ARBA00022801"/>
    </source>
</evidence>
<keyword evidence="4 7" id="KW-0378">Hydrolase</keyword>
<dbReference type="EMBL" id="JBAHYK010001159">
    <property type="protein sequence ID" value="KAL0569245.1"/>
    <property type="molecule type" value="Genomic_DNA"/>
</dbReference>
<dbReference type="PANTHER" id="PTHR36531">
    <property type="entry name" value="CRISPR-ASSOCIATED EXONUCLEASE CAS4"/>
    <property type="match status" value="1"/>
</dbReference>
<organism evidence="7 8">
    <name type="scientific">Marasmius crinis-equi</name>
    <dbReference type="NCBI Taxonomy" id="585013"/>
    <lineage>
        <taxon>Eukaryota</taxon>
        <taxon>Fungi</taxon>
        <taxon>Dikarya</taxon>
        <taxon>Basidiomycota</taxon>
        <taxon>Agaricomycotina</taxon>
        <taxon>Agaricomycetes</taxon>
        <taxon>Agaricomycetidae</taxon>
        <taxon>Agaricales</taxon>
        <taxon>Marasmiineae</taxon>
        <taxon>Marasmiaceae</taxon>
        <taxon>Marasmius</taxon>
    </lineage>
</organism>
<gene>
    <name evidence="7" type="primary">dna2_1</name>
    <name evidence="7" type="ORF">V5O48_012719</name>
</gene>
<dbReference type="InterPro" id="IPR051827">
    <property type="entry name" value="Cas4_exonuclease"/>
</dbReference>
<dbReference type="Gene3D" id="3.90.320.10">
    <property type="match status" value="1"/>
</dbReference>
<evidence type="ECO:0000313" key="7">
    <source>
        <dbReference type="EMBL" id="KAL0569245.1"/>
    </source>
</evidence>
<keyword evidence="7" id="KW-0255">Endonuclease</keyword>
<sequence>MEHRAQTMLYTLLAQERYGVEVSSGLLFYTQKDEVVQVPRSNNEVKHLIIARNEIAAYMKLRQNALKSGSSEERFLPPTIDDERTCKRCYSLDSCMLYRKAVENVTDDTSPIADTYALKTGHLTSTQVAFFKEWEHLLTLEEHDIHRFRKELWTMGAAEREAKGRCFSSMTLDTSFTPSAQPNTGARDGRISAFTYKFVRAPGYPTSASLLNGLLDVNDAVTISVEPNLIALAHGYILALTPTEIVVGVDHDLSIEHIRSRPNMQDSSEPVIFWIDRDDLQGGMARIRDNLAQMFYADGDSRRLDLVVDLRKPYFDDPSTFSLPPVKYQRQRSSNSNIS</sequence>
<evidence type="ECO:0000256" key="2">
    <source>
        <dbReference type="ARBA" id="ARBA00022722"/>
    </source>
</evidence>
<comment type="cofactor">
    <cofactor evidence="1">
        <name>[4Fe-4S] cluster</name>
        <dbReference type="ChEBI" id="CHEBI:49883"/>
    </cofactor>
</comment>
<evidence type="ECO:0000256" key="5">
    <source>
        <dbReference type="ARBA" id="ARBA00023004"/>
    </source>
</evidence>
<evidence type="ECO:0000256" key="3">
    <source>
        <dbReference type="ARBA" id="ARBA00022723"/>
    </source>
</evidence>
<comment type="caution">
    <text evidence="7">The sequence shown here is derived from an EMBL/GenBank/DDBJ whole genome shotgun (WGS) entry which is preliminary data.</text>
</comment>
<dbReference type="PANTHER" id="PTHR36531:SF6">
    <property type="entry name" value="DNA REPLICATION ATP-DEPENDENT HELICASE_NUCLEASE DNA2"/>
    <property type="match status" value="1"/>
</dbReference>
<evidence type="ECO:0000256" key="1">
    <source>
        <dbReference type="ARBA" id="ARBA00001966"/>
    </source>
</evidence>